<reference evidence="2" key="1">
    <citation type="submission" date="2025-08" db="UniProtKB">
        <authorList>
            <consortium name="RefSeq"/>
        </authorList>
    </citation>
    <scope>IDENTIFICATION</scope>
    <source>
        <tissue evidence="2">Leaf</tissue>
    </source>
</reference>
<organism evidence="1 2">
    <name type="scientific">Rhodamnia argentea</name>
    <dbReference type="NCBI Taxonomy" id="178133"/>
    <lineage>
        <taxon>Eukaryota</taxon>
        <taxon>Viridiplantae</taxon>
        <taxon>Streptophyta</taxon>
        <taxon>Embryophyta</taxon>
        <taxon>Tracheophyta</taxon>
        <taxon>Spermatophyta</taxon>
        <taxon>Magnoliopsida</taxon>
        <taxon>eudicotyledons</taxon>
        <taxon>Gunneridae</taxon>
        <taxon>Pentapetalae</taxon>
        <taxon>rosids</taxon>
        <taxon>malvids</taxon>
        <taxon>Myrtales</taxon>
        <taxon>Myrtaceae</taxon>
        <taxon>Myrtoideae</taxon>
        <taxon>Myrteae</taxon>
        <taxon>Australasian group</taxon>
        <taxon>Rhodamnia</taxon>
    </lineage>
</organism>
<dbReference type="KEGG" id="rarg:115738173"/>
<dbReference type="GeneID" id="115738173"/>
<dbReference type="Proteomes" id="UP000827889">
    <property type="component" value="Chromosome 8"/>
</dbReference>
<accession>A0A8B8NVL1</accession>
<proteinExistence type="predicted"/>
<evidence type="ECO:0000313" key="1">
    <source>
        <dbReference type="Proteomes" id="UP000827889"/>
    </source>
</evidence>
<evidence type="ECO:0000313" key="2">
    <source>
        <dbReference type="RefSeq" id="XP_030526567.1"/>
    </source>
</evidence>
<dbReference type="AlphaFoldDB" id="A0A8B8NVL1"/>
<gene>
    <name evidence="2" type="primary">LOC115738173</name>
</gene>
<protein>
    <submittedName>
        <fullName evidence="2">Uncharacterized protein LOC115738173</fullName>
    </submittedName>
</protein>
<sequence>MLFSIDPKLNHQNIMVFTVRSSASCDFYQPALEDIVCWLSQEMENAVACQSRASGVRSVFESMTAHATEISTSGRVSCMTFVEISLLKVNRKLMMMILMETLLTSPEAILNFLS</sequence>
<name>A0A8B8NVL1_9MYRT</name>
<dbReference type="RefSeq" id="XP_030526567.1">
    <property type="nucleotide sequence ID" value="XM_030670707.2"/>
</dbReference>
<keyword evidence="1" id="KW-1185">Reference proteome</keyword>